<reference evidence="2 3" key="2">
    <citation type="submission" date="2023-12" db="EMBL/GenBank/DDBJ databases">
        <authorList>
            <consortium name="Cladostephus spongiosus"/>
            <person name="Lorente B."/>
            <person name="Cabral C."/>
            <person name="Frias J."/>
            <person name="Faria J."/>
            <person name="Toubarro D."/>
        </authorList>
    </citation>
    <scope>NUCLEOTIDE SEQUENCE [LARGE SCALE GENOMIC DNA]</scope>
    <source>
        <strain evidence="2 3">ZMCS4</strain>
    </source>
</reference>
<protein>
    <submittedName>
        <fullName evidence="2">YqcC family protein</fullName>
    </submittedName>
</protein>
<dbReference type="InterPro" id="IPR023376">
    <property type="entry name" value="YqcC-like_dom"/>
</dbReference>
<dbReference type="InterPro" id="IPR036814">
    <property type="entry name" value="YqcC-like_sf"/>
</dbReference>
<reference evidence="3" key="1">
    <citation type="submission" date="2023-07" db="EMBL/GenBank/DDBJ databases">
        <title>Draft genome sequence of Agarivorans aestuarii strain ZMCS4, a CAZymes producing bacteria isolated from the marine brown algae Clodostephus spongiosus.</title>
        <authorList>
            <person name="Lorente B."/>
            <person name="Cabral C."/>
            <person name="Frias J."/>
            <person name="Faria J."/>
            <person name="Toubarro D."/>
        </authorList>
    </citation>
    <scope>NUCLEOTIDE SEQUENCE [LARGE SCALE GENOMIC DNA]</scope>
    <source>
        <strain evidence="3">ZMCS4</strain>
    </source>
</reference>
<dbReference type="Gene3D" id="1.20.1440.40">
    <property type="entry name" value="YqcC-like"/>
    <property type="match status" value="1"/>
</dbReference>
<sequence>MPQSHLQLLLELEQCLKQTNNWQNTTPSNEQLTSSQPFCIDTLTLPQWLQFIFIPKMREMIQQGASLPSKIDISPYAEEVFKPLVSDLEPLLSIIKAIDESFNQ</sequence>
<dbReference type="InterPro" id="IPR007384">
    <property type="entry name" value="UCP006257"/>
</dbReference>
<comment type="caution">
    <text evidence="2">The sequence shown here is derived from an EMBL/GenBank/DDBJ whole genome shotgun (WGS) entry which is preliminary data.</text>
</comment>
<dbReference type="SUPFAM" id="SSF158452">
    <property type="entry name" value="YqcC-like"/>
    <property type="match status" value="1"/>
</dbReference>
<dbReference type="PIRSF" id="PIRSF006257">
    <property type="entry name" value="UCP006257"/>
    <property type="match status" value="1"/>
</dbReference>
<dbReference type="RefSeq" id="WP_329776459.1">
    <property type="nucleotide sequence ID" value="NZ_JAYDYW010000014.1"/>
</dbReference>
<evidence type="ECO:0000313" key="2">
    <source>
        <dbReference type="EMBL" id="MEE1675626.1"/>
    </source>
</evidence>
<dbReference type="PANTHER" id="PTHR39586">
    <property type="entry name" value="CYTOPLASMIC PROTEIN-RELATED"/>
    <property type="match status" value="1"/>
</dbReference>
<feature type="domain" description="YqcC-like" evidence="1">
    <location>
        <begin position="7"/>
        <end position="100"/>
    </location>
</feature>
<dbReference type="PANTHER" id="PTHR39586:SF1">
    <property type="entry name" value="CYTOPLASMIC PROTEIN"/>
    <property type="match status" value="1"/>
</dbReference>
<gene>
    <name evidence="2" type="ORF">SNR37_000952</name>
</gene>
<evidence type="ECO:0000259" key="1">
    <source>
        <dbReference type="Pfam" id="PF04287"/>
    </source>
</evidence>
<accession>A0ABU7G8P2</accession>
<dbReference type="EMBL" id="JAYDYW010000014">
    <property type="protein sequence ID" value="MEE1675626.1"/>
    <property type="molecule type" value="Genomic_DNA"/>
</dbReference>
<name>A0ABU7G8P2_9ALTE</name>
<organism evidence="2 3">
    <name type="scientific">Agarivorans aestuarii</name>
    <dbReference type="NCBI Taxonomy" id="1563703"/>
    <lineage>
        <taxon>Bacteria</taxon>
        <taxon>Pseudomonadati</taxon>
        <taxon>Pseudomonadota</taxon>
        <taxon>Gammaproteobacteria</taxon>
        <taxon>Alteromonadales</taxon>
        <taxon>Alteromonadaceae</taxon>
        <taxon>Agarivorans</taxon>
    </lineage>
</organism>
<dbReference type="Proteomes" id="UP001310248">
    <property type="component" value="Unassembled WGS sequence"/>
</dbReference>
<proteinExistence type="predicted"/>
<dbReference type="Pfam" id="PF04287">
    <property type="entry name" value="DUF446"/>
    <property type="match status" value="1"/>
</dbReference>
<keyword evidence="3" id="KW-1185">Reference proteome</keyword>
<evidence type="ECO:0000313" key="3">
    <source>
        <dbReference type="Proteomes" id="UP001310248"/>
    </source>
</evidence>